<keyword evidence="5" id="KW-1185">Reference proteome</keyword>
<keyword evidence="1" id="KW-0312">Gluconeogenesis</keyword>
<name>A0A8J5LBS3_ZINOF</name>
<reference evidence="4 5" key="1">
    <citation type="submission" date="2020-08" db="EMBL/GenBank/DDBJ databases">
        <title>Plant Genome Project.</title>
        <authorList>
            <person name="Zhang R.-G."/>
        </authorList>
    </citation>
    <scope>NUCLEOTIDE SEQUENCE [LARGE SCALE GENOMIC DNA]</scope>
    <source>
        <tissue evidence="4">Rhizome</tissue>
    </source>
</reference>
<dbReference type="GO" id="GO:0005524">
    <property type="term" value="F:ATP binding"/>
    <property type="evidence" value="ECO:0007669"/>
    <property type="project" value="InterPro"/>
</dbReference>
<evidence type="ECO:0000313" key="4">
    <source>
        <dbReference type="EMBL" id="KAG6522447.1"/>
    </source>
</evidence>
<sequence>MATLSGAKTGRSPRDKRVVKDETTANELWWGKGSPNIEMDEHTFLVHRERAVDYLNSLDKHSSNNMGKDGDVALFFGLSGRAIREA</sequence>
<evidence type="ECO:0000313" key="5">
    <source>
        <dbReference type="Proteomes" id="UP000734854"/>
    </source>
</evidence>
<feature type="compositionally biased region" description="Basic and acidic residues" evidence="3">
    <location>
        <begin position="12"/>
        <end position="23"/>
    </location>
</feature>
<feature type="region of interest" description="Disordered" evidence="3">
    <location>
        <begin position="1"/>
        <end position="24"/>
    </location>
</feature>
<keyword evidence="2" id="KW-0210">Decarboxylase</keyword>
<evidence type="ECO:0008006" key="6">
    <source>
        <dbReference type="Google" id="ProtNLM"/>
    </source>
</evidence>
<evidence type="ECO:0000256" key="2">
    <source>
        <dbReference type="ARBA" id="ARBA00022793"/>
    </source>
</evidence>
<dbReference type="GO" id="GO:0006094">
    <property type="term" value="P:gluconeogenesis"/>
    <property type="evidence" value="ECO:0007669"/>
    <property type="project" value="UniProtKB-KW"/>
</dbReference>
<dbReference type="GO" id="GO:0004612">
    <property type="term" value="F:phosphoenolpyruvate carboxykinase (ATP) activity"/>
    <property type="evidence" value="ECO:0007669"/>
    <property type="project" value="InterPro"/>
</dbReference>
<gene>
    <name evidence="4" type="ORF">ZIOFF_019587</name>
</gene>
<dbReference type="EMBL" id="JACMSC010000005">
    <property type="protein sequence ID" value="KAG6522447.1"/>
    <property type="molecule type" value="Genomic_DNA"/>
</dbReference>
<dbReference type="PANTHER" id="PTHR30031">
    <property type="entry name" value="PHOSPHOENOLPYRUVATE CARBOXYKINASE ATP"/>
    <property type="match status" value="1"/>
</dbReference>
<organism evidence="4 5">
    <name type="scientific">Zingiber officinale</name>
    <name type="common">Ginger</name>
    <name type="synonym">Amomum zingiber</name>
    <dbReference type="NCBI Taxonomy" id="94328"/>
    <lineage>
        <taxon>Eukaryota</taxon>
        <taxon>Viridiplantae</taxon>
        <taxon>Streptophyta</taxon>
        <taxon>Embryophyta</taxon>
        <taxon>Tracheophyta</taxon>
        <taxon>Spermatophyta</taxon>
        <taxon>Magnoliopsida</taxon>
        <taxon>Liliopsida</taxon>
        <taxon>Zingiberales</taxon>
        <taxon>Zingiberaceae</taxon>
        <taxon>Zingiber</taxon>
    </lineage>
</organism>
<dbReference type="Gene3D" id="3.40.449.10">
    <property type="entry name" value="Phosphoenolpyruvate Carboxykinase, domain 1"/>
    <property type="match status" value="1"/>
</dbReference>
<dbReference type="InterPro" id="IPR008210">
    <property type="entry name" value="PEP_carboxykinase_N"/>
</dbReference>
<dbReference type="SUPFAM" id="SSF68923">
    <property type="entry name" value="PEP carboxykinase N-terminal domain"/>
    <property type="match status" value="1"/>
</dbReference>
<dbReference type="InterPro" id="IPR001272">
    <property type="entry name" value="PEP_carboxykinase_ATP"/>
</dbReference>
<proteinExistence type="predicted"/>
<keyword evidence="2" id="KW-0456">Lyase</keyword>
<dbReference type="Proteomes" id="UP000734854">
    <property type="component" value="Unassembled WGS sequence"/>
</dbReference>
<dbReference type="GO" id="GO:0005829">
    <property type="term" value="C:cytosol"/>
    <property type="evidence" value="ECO:0007669"/>
    <property type="project" value="TreeGrafter"/>
</dbReference>
<dbReference type="Pfam" id="PF01293">
    <property type="entry name" value="PEPCK_ATP"/>
    <property type="match status" value="1"/>
</dbReference>
<accession>A0A8J5LBS3</accession>
<dbReference type="PANTHER" id="PTHR30031:SF0">
    <property type="entry name" value="PHOSPHOENOLPYRUVATE CARBOXYKINASE (ATP)"/>
    <property type="match status" value="1"/>
</dbReference>
<dbReference type="AlphaFoldDB" id="A0A8J5LBS3"/>
<evidence type="ECO:0000256" key="3">
    <source>
        <dbReference type="SAM" id="MobiDB-lite"/>
    </source>
</evidence>
<comment type="caution">
    <text evidence="4">The sequence shown here is derived from an EMBL/GenBank/DDBJ whole genome shotgun (WGS) entry which is preliminary data.</text>
</comment>
<evidence type="ECO:0000256" key="1">
    <source>
        <dbReference type="ARBA" id="ARBA00022432"/>
    </source>
</evidence>
<protein>
    <recommendedName>
        <fullName evidence="6">Phosphoenolpyruvate carboxykinase</fullName>
    </recommendedName>
</protein>